<dbReference type="Proteomes" id="UP001601303">
    <property type="component" value="Unassembled WGS sequence"/>
</dbReference>
<comment type="caution">
    <text evidence="1">The sequence shown here is derived from an EMBL/GenBank/DDBJ whole genome shotgun (WGS) entry which is preliminary data.</text>
</comment>
<reference evidence="1 2" key="1">
    <citation type="submission" date="2024-10" db="EMBL/GenBank/DDBJ databases">
        <title>The Natural Products Discovery Center: Release of the First 8490 Sequenced Strains for Exploring Actinobacteria Biosynthetic Diversity.</title>
        <authorList>
            <person name="Kalkreuter E."/>
            <person name="Kautsar S.A."/>
            <person name="Yang D."/>
            <person name="Bader C.D."/>
            <person name="Teijaro C.N."/>
            <person name="Fluegel L."/>
            <person name="Davis C.M."/>
            <person name="Simpson J.R."/>
            <person name="Lauterbach L."/>
            <person name="Steele A.D."/>
            <person name="Gui C."/>
            <person name="Meng S."/>
            <person name="Li G."/>
            <person name="Viehrig K."/>
            <person name="Ye F."/>
            <person name="Su P."/>
            <person name="Kiefer A.F."/>
            <person name="Nichols A."/>
            <person name="Cepeda A.J."/>
            <person name="Yan W."/>
            <person name="Fan B."/>
            <person name="Jiang Y."/>
            <person name="Adhikari A."/>
            <person name="Zheng C.-J."/>
            <person name="Schuster L."/>
            <person name="Cowan T.M."/>
            <person name="Smanski M.J."/>
            <person name="Chevrette M.G."/>
            <person name="De Carvalho L.P.S."/>
            <person name="Shen B."/>
        </authorList>
    </citation>
    <scope>NUCLEOTIDE SEQUENCE [LARGE SCALE GENOMIC DNA]</scope>
    <source>
        <strain evidence="1 2">NPDC006488</strain>
    </source>
</reference>
<proteinExistence type="predicted"/>
<organism evidence="1 2">
    <name type="scientific">Streptomyces hokutonensis</name>
    <dbReference type="NCBI Taxonomy" id="1306990"/>
    <lineage>
        <taxon>Bacteria</taxon>
        <taxon>Bacillati</taxon>
        <taxon>Actinomycetota</taxon>
        <taxon>Actinomycetes</taxon>
        <taxon>Kitasatosporales</taxon>
        <taxon>Streptomycetaceae</taxon>
        <taxon>Streptomyces</taxon>
    </lineage>
</organism>
<gene>
    <name evidence="1" type="ORF">ACFYNQ_23905</name>
</gene>
<evidence type="ECO:0000313" key="2">
    <source>
        <dbReference type="Proteomes" id="UP001601303"/>
    </source>
</evidence>
<keyword evidence="2" id="KW-1185">Reference proteome</keyword>
<accession>A0ABW6M645</accession>
<protein>
    <submittedName>
        <fullName evidence="1">Uncharacterized protein</fullName>
    </submittedName>
</protein>
<sequence>MARSALDIVDTLNAQRQMYRSPAISSVYARVRQLAHLATGAADHLLAGAEILDATGAGLPVEIDASLLVPLTDRQARWEASRRVALVTHLTALGADDALATAELFVTERFHRGFPPLHHPPALTAAQDAALRAVARGDVTISRDKPFVRHENLRLSISTIRALEARRLVGREKFPEWSHYERVHLTPEGCRDLAASLCRPKAPTLATTRPAAALPKATAGRSR</sequence>
<dbReference type="RefSeq" id="WP_388108943.1">
    <property type="nucleotide sequence ID" value="NZ_JBIAHM010000008.1"/>
</dbReference>
<dbReference type="EMBL" id="JBIAHM010000008">
    <property type="protein sequence ID" value="MFE9601599.1"/>
    <property type="molecule type" value="Genomic_DNA"/>
</dbReference>
<evidence type="ECO:0000313" key="1">
    <source>
        <dbReference type="EMBL" id="MFE9601599.1"/>
    </source>
</evidence>
<name>A0ABW6M645_9ACTN</name>